<dbReference type="GO" id="GO:0006308">
    <property type="term" value="P:DNA catabolic process"/>
    <property type="evidence" value="ECO:0007669"/>
    <property type="project" value="InterPro"/>
</dbReference>
<proteinExistence type="inferred from homology"/>
<dbReference type="GeneTree" id="ENSGT00950000182846"/>
<evidence type="ECO:0000259" key="11">
    <source>
        <dbReference type="Pfam" id="PF03372"/>
    </source>
</evidence>
<reference evidence="12" key="1">
    <citation type="submission" date="2025-08" db="UniProtKB">
        <authorList>
            <consortium name="Ensembl"/>
        </authorList>
    </citation>
    <scope>IDENTIFICATION</scope>
</reference>
<feature type="signal peptide" evidence="10">
    <location>
        <begin position="1"/>
        <end position="20"/>
    </location>
</feature>
<evidence type="ECO:0000256" key="4">
    <source>
        <dbReference type="ARBA" id="ARBA00022759"/>
    </source>
</evidence>
<sequence>MRTAVLLFVVGLCVLNAASSLKICAFNVQSFGESKANNKKVMGILLKILSRCDLCLIQEVRDSKGTAIQALVKDLNRFDKSNSYSYVESERLGRKTYKEQYVYIYRNNVLTIKEHYQYPKLEGEGTKEVNAFSREPFVVRFHSPTTLVKDFVLIGQHTCPRNAMKEINELYTVFKGIYKKWKNDNVMILGDLNAGCSYVTIKGWGAVRLRSDPKFRWLIGDEQDTTVREKTHCAYDRIIVHGREIISSIVPGSAQPFNFKNYFHLTEEEALQVSDHFPVEVDLKPNSRYLLLLRYD</sequence>
<evidence type="ECO:0000256" key="1">
    <source>
        <dbReference type="ARBA" id="ARBA00007359"/>
    </source>
</evidence>
<feature type="active site" evidence="8">
    <location>
        <position position="157"/>
    </location>
</feature>
<name>A0A8C2XHU2_CYCLU</name>
<comment type="similarity">
    <text evidence="1 7">Belongs to the DNase I family.</text>
</comment>
<keyword evidence="6 9" id="KW-1015">Disulfide bond</keyword>
<dbReference type="CDD" id="cd10282">
    <property type="entry name" value="DNase1"/>
    <property type="match status" value="1"/>
</dbReference>
<reference evidence="12" key="2">
    <citation type="submission" date="2025-09" db="UniProtKB">
        <authorList>
            <consortium name="Ensembl"/>
        </authorList>
    </citation>
    <scope>IDENTIFICATION</scope>
</reference>
<dbReference type="AlphaFoldDB" id="A0A8C2XHU2"/>
<accession>A0A8C2XHU2</accession>
<keyword evidence="5 7" id="KW-0378">Hydrolase</keyword>
<keyword evidence="3 10" id="KW-0732">Signal</keyword>
<evidence type="ECO:0000256" key="5">
    <source>
        <dbReference type="ARBA" id="ARBA00022801"/>
    </source>
</evidence>
<dbReference type="InterPro" id="IPR005135">
    <property type="entry name" value="Endo/exonuclease/phosphatase"/>
</dbReference>
<dbReference type="Ensembl" id="ENSCLMT00005019095.1">
    <property type="protein sequence ID" value="ENSCLMP00005018085.1"/>
    <property type="gene ID" value="ENSCLMG00005009186.1"/>
</dbReference>
<dbReference type="GO" id="GO:0004530">
    <property type="term" value="F:deoxyribonuclease I activity"/>
    <property type="evidence" value="ECO:0007669"/>
    <property type="project" value="TreeGrafter"/>
</dbReference>
<keyword evidence="13" id="KW-1185">Reference proteome</keyword>
<organism evidence="12 13">
    <name type="scientific">Cyclopterus lumpus</name>
    <name type="common">Lumpsucker</name>
    <dbReference type="NCBI Taxonomy" id="8103"/>
    <lineage>
        <taxon>Eukaryota</taxon>
        <taxon>Metazoa</taxon>
        <taxon>Chordata</taxon>
        <taxon>Craniata</taxon>
        <taxon>Vertebrata</taxon>
        <taxon>Euteleostomi</taxon>
        <taxon>Actinopterygii</taxon>
        <taxon>Neopterygii</taxon>
        <taxon>Teleostei</taxon>
        <taxon>Neoteleostei</taxon>
        <taxon>Acanthomorphata</taxon>
        <taxon>Eupercaria</taxon>
        <taxon>Perciformes</taxon>
        <taxon>Cottioidei</taxon>
        <taxon>Cottales</taxon>
        <taxon>Cyclopteridae</taxon>
        <taxon>Cyclopterus</taxon>
    </lineage>
</organism>
<protein>
    <recommendedName>
        <fullName evidence="7">Deoxyribonuclease</fullName>
    </recommendedName>
</protein>
<dbReference type="PANTHER" id="PTHR11371:SF11">
    <property type="entry name" value="DEOXYRIBONUCLEASE"/>
    <property type="match status" value="1"/>
</dbReference>
<dbReference type="InterPro" id="IPR016202">
    <property type="entry name" value="DNase_I"/>
</dbReference>
<feature type="chain" id="PRO_5034144198" description="Deoxyribonuclease" evidence="10">
    <location>
        <begin position="21"/>
        <end position="296"/>
    </location>
</feature>
<evidence type="ECO:0000313" key="13">
    <source>
        <dbReference type="Proteomes" id="UP000694565"/>
    </source>
</evidence>
<dbReference type="SUPFAM" id="SSF56219">
    <property type="entry name" value="DNase I-like"/>
    <property type="match status" value="1"/>
</dbReference>
<dbReference type="GO" id="GO:0003677">
    <property type="term" value="F:DNA binding"/>
    <property type="evidence" value="ECO:0007669"/>
    <property type="project" value="TreeGrafter"/>
</dbReference>
<evidence type="ECO:0000256" key="7">
    <source>
        <dbReference type="PIRNR" id="PIRNR000988"/>
    </source>
</evidence>
<keyword evidence="4 7" id="KW-0255">Endonuclease</keyword>
<evidence type="ECO:0000256" key="10">
    <source>
        <dbReference type="SAM" id="SignalP"/>
    </source>
</evidence>
<feature type="disulfide bond" description="Essential for enzymatic activity" evidence="9">
    <location>
        <begin position="196"/>
        <end position="233"/>
    </location>
</feature>
<evidence type="ECO:0000256" key="3">
    <source>
        <dbReference type="ARBA" id="ARBA00022729"/>
    </source>
</evidence>
<feature type="domain" description="Endonuclease/exonuclease/phosphatase" evidence="11">
    <location>
        <begin position="25"/>
        <end position="276"/>
    </location>
</feature>
<dbReference type="PRINTS" id="PR00130">
    <property type="entry name" value="DNASEI"/>
</dbReference>
<dbReference type="FunFam" id="3.60.10.10:FF:000007">
    <property type="entry name" value="Deoxyribonuclease"/>
    <property type="match status" value="1"/>
</dbReference>
<feature type="active site" evidence="8">
    <location>
        <position position="99"/>
    </location>
</feature>
<dbReference type="InterPro" id="IPR036691">
    <property type="entry name" value="Endo/exonu/phosph_ase_sf"/>
</dbReference>
<dbReference type="PIRSF" id="PIRSF000988">
    <property type="entry name" value="DNase_I_euk"/>
    <property type="match status" value="1"/>
</dbReference>
<evidence type="ECO:0000256" key="6">
    <source>
        <dbReference type="ARBA" id="ARBA00023157"/>
    </source>
</evidence>
<evidence type="ECO:0000256" key="2">
    <source>
        <dbReference type="ARBA" id="ARBA00022722"/>
    </source>
</evidence>
<dbReference type="Pfam" id="PF03372">
    <property type="entry name" value="Exo_endo_phos"/>
    <property type="match status" value="1"/>
</dbReference>
<keyword evidence="2 7" id="KW-0540">Nuclease</keyword>
<evidence type="ECO:0000256" key="9">
    <source>
        <dbReference type="PIRSR" id="PIRSR000988-2"/>
    </source>
</evidence>
<evidence type="ECO:0000313" key="12">
    <source>
        <dbReference type="Ensembl" id="ENSCLMP00005018085.1"/>
    </source>
</evidence>
<dbReference type="Proteomes" id="UP000694565">
    <property type="component" value="Unplaced"/>
</dbReference>
<dbReference type="SMART" id="SM00476">
    <property type="entry name" value="DNaseIc"/>
    <property type="match status" value="1"/>
</dbReference>
<dbReference type="GO" id="GO:0005634">
    <property type="term" value="C:nucleus"/>
    <property type="evidence" value="ECO:0007669"/>
    <property type="project" value="TreeGrafter"/>
</dbReference>
<evidence type="ECO:0000256" key="8">
    <source>
        <dbReference type="PIRSR" id="PIRSR000988-1"/>
    </source>
</evidence>
<dbReference type="PANTHER" id="PTHR11371">
    <property type="entry name" value="DEOXYRIBONUCLEASE"/>
    <property type="match status" value="1"/>
</dbReference>
<dbReference type="Gene3D" id="3.60.10.10">
    <property type="entry name" value="Endonuclease/exonuclease/phosphatase"/>
    <property type="match status" value="1"/>
</dbReference>